<sequence>MVPPHPLRSGWGLQVPTVDSAADHNGLLARGRHHGDRRLPRALPAQRPAPVVIALPALPSAPEELLDPNAGSTGAPDGRITEDF</sequence>
<comment type="caution">
    <text evidence="2">The sequence shown here is derived from an EMBL/GenBank/DDBJ whole genome shotgun (WGS) entry which is preliminary data.</text>
</comment>
<protein>
    <submittedName>
        <fullName evidence="2">Uncharacterized protein</fullName>
    </submittedName>
</protein>
<accession>A0AAV7VWP0</accession>
<dbReference type="AlphaFoldDB" id="A0AAV7VWP0"/>
<feature type="region of interest" description="Disordered" evidence="1">
    <location>
        <begin position="62"/>
        <end position="84"/>
    </location>
</feature>
<name>A0AAV7VWP0_PLEWA</name>
<keyword evidence="3" id="KW-1185">Reference proteome</keyword>
<proteinExistence type="predicted"/>
<dbReference type="EMBL" id="JANPWB010000002">
    <property type="protein sequence ID" value="KAJ1206103.1"/>
    <property type="molecule type" value="Genomic_DNA"/>
</dbReference>
<reference evidence="2" key="1">
    <citation type="journal article" date="2022" name="bioRxiv">
        <title>Sequencing and chromosome-scale assembly of the giantPleurodeles waltlgenome.</title>
        <authorList>
            <person name="Brown T."/>
            <person name="Elewa A."/>
            <person name="Iarovenko S."/>
            <person name="Subramanian E."/>
            <person name="Araus A.J."/>
            <person name="Petzold A."/>
            <person name="Susuki M."/>
            <person name="Suzuki K.-i.T."/>
            <person name="Hayashi T."/>
            <person name="Toyoda A."/>
            <person name="Oliveira C."/>
            <person name="Osipova E."/>
            <person name="Leigh N.D."/>
            <person name="Simon A."/>
            <person name="Yun M.H."/>
        </authorList>
    </citation>
    <scope>NUCLEOTIDE SEQUENCE</scope>
    <source>
        <strain evidence="2">20211129_DDA</strain>
        <tissue evidence="2">Liver</tissue>
    </source>
</reference>
<evidence type="ECO:0000313" key="2">
    <source>
        <dbReference type="EMBL" id="KAJ1206103.1"/>
    </source>
</evidence>
<evidence type="ECO:0000313" key="3">
    <source>
        <dbReference type="Proteomes" id="UP001066276"/>
    </source>
</evidence>
<dbReference type="Proteomes" id="UP001066276">
    <property type="component" value="Chromosome 1_2"/>
</dbReference>
<gene>
    <name evidence="2" type="ORF">NDU88_001512</name>
</gene>
<organism evidence="2 3">
    <name type="scientific">Pleurodeles waltl</name>
    <name type="common">Iberian ribbed newt</name>
    <dbReference type="NCBI Taxonomy" id="8319"/>
    <lineage>
        <taxon>Eukaryota</taxon>
        <taxon>Metazoa</taxon>
        <taxon>Chordata</taxon>
        <taxon>Craniata</taxon>
        <taxon>Vertebrata</taxon>
        <taxon>Euteleostomi</taxon>
        <taxon>Amphibia</taxon>
        <taxon>Batrachia</taxon>
        <taxon>Caudata</taxon>
        <taxon>Salamandroidea</taxon>
        <taxon>Salamandridae</taxon>
        <taxon>Pleurodelinae</taxon>
        <taxon>Pleurodeles</taxon>
    </lineage>
</organism>
<evidence type="ECO:0000256" key="1">
    <source>
        <dbReference type="SAM" id="MobiDB-lite"/>
    </source>
</evidence>